<name>A0A501XEM0_9SPHN</name>
<dbReference type="EMBL" id="VFSU01000032">
    <property type="protein sequence ID" value="TPE59012.1"/>
    <property type="molecule type" value="Genomic_DNA"/>
</dbReference>
<keyword evidence="5" id="KW-0282">Flagellum</keyword>
<dbReference type="Proteomes" id="UP000319897">
    <property type="component" value="Unassembled WGS sequence"/>
</dbReference>
<comment type="similarity">
    <text evidence="1">Belongs to the FlgD family.</text>
</comment>
<dbReference type="GO" id="GO:0044781">
    <property type="term" value="P:bacterial-type flagellum organization"/>
    <property type="evidence" value="ECO:0007669"/>
    <property type="project" value="UniProtKB-KW"/>
</dbReference>
<accession>A0A501XEM0</accession>
<evidence type="ECO:0000256" key="3">
    <source>
        <dbReference type="ARBA" id="ARBA00022795"/>
    </source>
</evidence>
<protein>
    <recommendedName>
        <fullName evidence="2">Basal-body rod modification protein FlgD</fullName>
    </recommendedName>
</protein>
<proteinExistence type="inferred from homology"/>
<organism evidence="5 6">
    <name type="scientific">Sandaracinobacter neustonicus</name>
    <dbReference type="NCBI Taxonomy" id="1715348"/>
    <lineage>
        <taxon>Bacteria</taxon>
        <taxon>Pseudomonadati</taxon>
        <taxon>Pseudomonadota</taxon>
        <taxon>Alphaproteobacteria</taxon>
        <taxon>Sphingomonadales</taxon>
        <taxon>Sphingosinicellaceae</taxon>
        <taxon>Sandaracinobacter</taxon>
    </lineage>
</organism>
<evidence type="ECO:0000256" key="4">
    <source>
        <dbReference type="ARBA" id="ARBA00024746"/>
    </source>
</evidence>
<keyword evidence="6" id="KW-1185">Reference proteome</keyword>
<evidence type="ECO:0000256" key="1">
    <source>
        <dbReference type="ARBA" id="ARBA00010577"/>
    </source>
</evidence>
<reference evidence="5 6" key="1">
    <citation type="submission" date="2019-06" db="EMBL/GenBank/DDBJ databases">
        <authorList>
            <person name="Lee I."/>
            <person name="Jang G.I."/>
            <person name="Hwang C.Y."/>
        </authorList>
    </citation>
    <scope>NUCLEOTIDE SEQUENCE [LARGE SCALE GENOMIC DNA]</scope>
    <source>
        <strain evidence="5 6">PAMC 28131</strain>
    </source>
</reference>
<comment type="function">
    <text evidence="4">Required for flagellar hook formation. May act as a scaffolding protein.</text>
</comment>
<evidence type="ECO:0000313" key="5">
    <source>
        <dbReference type="EMBL" id="TPE59012.1"/>
    </source>
</evidence>
<evidence type="ECO:0000256" key="2">
    <source>
        <dbReference type="ARBA" id="ARBA00016013"/>
    </source>
</evidence>
<dbReference type="InterPro" id="IPR005648">
    <property type="entry name" value="FlgD"/>
</dbReference>
<dbReference type="Pfam" id="PF03963">
    <property type="entry name" value="FlgD"/>
    <property type="match status" value="1"/>
</dbReference>
<comment type="caution">
    <text evidence="5">The sequence shown here is derived from an EMBL/GenBank/DDBJ whole genome shotgun (WGS) entry which is preliminary data.</text>
</comment>
<dbReference type="RefSeq" id="WP_140929147.1">
    <property type="nucleotide sequence ID" value="NZ_VFSU01000032.1"/>
</dbReference>
<dbReference type="AlphaFoldDB" id="A0A501XEM0"/>
<keyword evidence="5" id="KW-0969">Cilium</keyword>
<evidence type="ECO:0000313" key="6">
    <source>
        <dbReference type="Proteomes" id="UP000319897"/>
    </source>
</evidence>
<sequence>MSTVFDPAALGLRAASTSVNTPSDTLTQGDFLTLLITQLKNQDPLSPLDNEAFVAQLAQFSTVSGITSTNDKLDSLAQLTASNVRTGALQWIGRSVEGTDGSGGTVASVSIGDDSSLTLTLDTGATLAAGTVKRMS</sequence>
<keyword evidence="3" id="KW-1005">Bacterial flagellum biogenesis</keyword>
<keyword evidence="5" id="KW-0966">Cell projection</keyword>
<dbReference type="OrthoDB" id="9785233at2"/>
<gene>
    <name evidence="5" type="primary">flgD</name>
    <name evidence="5" type="ORF">FJQ54_14515</name>
</gene>